<gene>
    <name evidence="6" type="ORF">Hfx1149_16220</name>
</gene>
<dbReference type="InterPro" id="IPR000014">
    <property type="entry name" value="PAS"/>
</dbReference>
<dbReference type="PANTHER" id="PTHR44757">
    <property type="entry name" value="DIGUANYLATE CYCLASE DGCP"/>
    <property type="match status" value="1"/>
</dbReference>
<feature type="transmembrane region" description="Helical" evidence="2">
    <location>
        <begin position="12"/>
        <end position="33"/>
    </location>
</feature>
<dbReference type="SMART" id="SM00091">
    <property type="entry name" value="PAS"/>
    <property type="match status" value="2"/>
</dbReference>
<sequence length="560" mass="61194">MDETPLDTHDGRAIATAYVGFGAVGILGGELVLSTLLGTPMASPLAIGKGLLFVVVSSVFVGFLVNRKNQRIARQQASVRTSLTKLENVVSASPVPIISVTPDKQVTRWNEAATETFGWTQEEVLGKQLPEVTSDRPVSVDQILDQTTEEEGLSNLEVELRRRDGSVGEFLLSTAVIRDDDGDVVELVGVFVDTTAQKQRERRLREFEMAVEQAGHAIYLTTPDGKITYVNPAFEHITGYTRDEAVGETPDILKSGEMDGSYYESLWETVESGDTWHERIVDQRKSGEFYTAVQTIAPIHQGDESIGYVAIQSDITESELAKQRLGVLNRMFRHNLRNRMNVIDGYAEMIRTDAANEETLDRANNIVTAANELVALAEKAQTVADLLESDGSTRYVVELIDEAVTRAQSYYPDSTATVDVEPGISELVDNRVGVAVNELVTNSLEHGGETVHVDVFRSPRNDERLVIRVSDDGPGLPKGEWDAIERGRETPLEHGTGMGLWLVHWVVTKAGGSTRLGTTPLGGAAVTLELPIDDGDDDARDDSAGVERTLRGTTLDSTDE</sequence>
<reference evidence="6" key="1">
    <citation type="submission" date="2019-09" db="EMBL/GenBank/DDBJ databases">
        <title>Genomic analysis of Haloferax sp. CBA1149.</title>
        <authorList>
            <person name="Roh S.W."/>
        </authorList>
    </citation>
    <scope>NUCLEOTIDE SEQUENCE</scope>
    <source>
        <strain evidence="6">CBA1149</strain>
    </source>
</reference>
<keyword evidence="2" id="KW-0812">Transmembrane</keyword>
<dbReference type="InterPro" id="IPR052155">
    <property type="entry name" value="Biofilm_reg_signaling"/>
</dbReference>
<feature type="domain" description="PAS" evidence="4">
    <location>
        <begin position="203"/>
        <end position="249"/>
    </location>
</feature>
<name>A0A643JQE9_9EURY</name>
<evidence type="ECO:0000259" key="3">
    <source>
        <dbReference type="PROSITE" id="PS50109"/>
    </source>
</evidence>
<dbReference type="InterPro" id="IPR004358">
    <property type="entry name" value="Sig_transdc_His_kin-like_C"/>
</dbReference>
<feature type="domain" description="PAS" evidence="4">
    <location>
        <begin position="82"/>
        <end position="151"/>
    </location>
</feature>
<evidence type="ECO:0000256" key="1">
    <source>
        <dbReference type="SAM" id="MobiDB-lite"/>
    </source>
</evidence>
<dbReference type="PROSITE" id="PS50113">
    <property type="entry name" value="PAC"/>
    <property type="match status" value="1"/>
</dbReference>
<dbReference type="GO" id="GO:0006355">
    <property type="term" value="P:regulation of DNA-templated transcription"/>
    <property type="evidence" value="ECO:0007669"/>
    <property type="project" value="InterPro"/>
</dbReference>
<dbReference type="Pfam" id="PF00989">
    <property type="entry name" value="PAS"/>
    <property type="match status" value="1"/>
</dbReference>
<feature type="compositionally biased region" description="Acidic residues" evidence="1">
    <location>
        <begin position="531"/>
        <end position="540"/>
    </location>
</feature>
<dbReference type="PROSITE" id="PS50109">
    <property type="entry name" value="HIS_KIN"/>
    <property type="match status" value="1"/>
</dbReference>
<accession>A0A643JQE9</accession>
<dbReference type="Gene3D" id="3.30.450.20">
    <property type="entry name" value="PAS domain"/>
    <property type="match status" value="2"/>
</dbReference>
<feature type="domain" description="PAC" evidence="5">
    <location>
        <begin position="154"/>
        <end position="206"/>
    </location>
</feature>
<dbReference type="CDD" id="cd00130">
    <property type="entry name" value="PAS"/>
    <property type="match status" value="2"/>
</dbReference>
<dbReference type="Gene3D" id="3.30.565.10">
    <property type="entry name" value="Histidine kinase-like ATPase, C-terminal domain"/>
    <property type="match status" value="1"/>
</dbReference>
<feature type="compositionally biased region" description="Polar residues" evidence="1">
    <location>
        <begin position="551"/>
        <end position="560"/>
    </location>
</feature>
<evidence type="ECO:0000259" key="5">
    <source>
        <dbReference type="PROSITE" id="PS50113"/>
    </source>
</evidence>
<dbReference type="GO" id="GO:0016301">
    <property type="term" value="F:kinase activity"/>
    <property type="evidence" value="ECO:0007669"/>
    <property type="project" value="UniProtKB-KW"/>
</dbReference>
<proteinExistence type="predicted"/>
<dbReference type="Pfam" id="PF13426">
    <property type="entry name" value="PAS_9"/>
    <property type="match status" value="1"/>
</dbReference>
<dbReference type="PRINTS" id="PR00344">
    <property type="entry name" value="BCTRLSENSOR"/>
</dbReference>
<keyword evidence="2" id="KW-0472">Membrane</keyword>
<dbReference type="SMART" id="SM00387">
    <property type="entry name" value="HATPase_c"/>
    <property type="match status" value="1"/>
</dbReference>
<evidence type="ECO:0000256" key="2">
    <source>
        <dbReference type="SAM" id="Phobius"/>
    </source>
</evidence>
<dbReference type="NCBIfam" id="TIGR00229">
    <property type="entry name" value="sensory_box"/>
    <property type="match status" value="2"/>
</dbReference>
<dbReference type="PROSITE" id="PS50112">
    <property type="entry name" value="PAS"/>
    <property type="match status" value="2"/>
</dbReference>
<evidence type="ECO:0000313" key="6">
    <source>
        <dbReference type="EMBL" id="KAB1185067.1"/>
    </source>
</evidence>
<dbReference type="InterPro" id="IPR001610">
    <property type="entry name" value="PAC"/>
</dbReference>
<dbReference type="InterPro" id="IPR003594">
    <property type="entry name" value="HATPase_dom"/>
</dbReference>
<feature type="compositionally biased region" description="Basic and acidic residues" evidence="1">
    <location>
        <begin position="541"/>
        <end position="550"/>
    </location>
</feature>
<dbReference type="InterPro" id="IPR013767">
    <property type="entry name" value="PAS_fold"/>
</dbReference>
<dbReference type="SMART" id="SM00086">
    <property type="entry name" value="PAC"/>
    <property type="match status" value="2"/>
</dbReference>
<dbReference type="AlphaFoldDB" id="A0A643JQE9"/>
<dbReference type="SUPFAM" id="SSF55785">
    <property type="entry name" value="PYP-like sensor domain (PAS domain)"/>
    <property type="match status" value="2"/>
</dbReference>
<keyword evidence="2" id="KW-1133">Transmembrane helix</keyword>
<feature type="transmembrane region" description="Helical" evidence="2">
    <location>
        <begin position="45"/>
        <end position="65"/>
    </location>
</feature>
<feature type="region of interest" description="Disordered" evidence="1">
    <location>
        <begin position="531"/>
        <end position="560"/>
    </location>
</feature>
<dbReference type="Pfam" id="PF02518">
    <property type="entry name" value="HATPase_c"/>
    <property type="match status" value="1"/>
</dbReference>
<dbReference type="InterPro" id="IPR000700">
    <property type="entry name" value="PAS-assoc_C"/>
</dbReference>
<comment type="caution">
    <text evidence="6">The sequence shown here is derived from an EMBL/GenBank/DDBJ whole genome shotgun (WGS) entry which is preliminary data.</text>
</comment>
<evidence type="ECO:0000259" key="4">
    <source>
        <dbReference type="PROSITE" id="PS50112"/>
    </source>
</evidence>
<dbReference type="SUPFAM" id="SSF55874">
    <property type="entry name" value="ATPase domain of HSP90 chaperone/DNA topoisomerase II/histidine kinase"/>
    <property type="match status" value="1"/>
</dbReference>
<dbReference type="EMBL" id="VZUS01000005">
    <property type="protein sequence ID" value="KAB1185067.1"/>
    <property type="molecule type" value="Genomic_DNA"/>
</dbReference>
<dbReference type="InterPro" id="IPR035965">
    <property type="entry name" value="PAS-like_dom_sf"/>
</dbReference>
<dbReference type="RefSeq" id="WP_151139778.1">
    <property type="nucleotide sequence ID" value="NZ_VZUS01000005.1"/>
</dbReference>
<dbReference type="InterPro" id="IPR005467">
    <property type="entry name" value="His_kinase_dom"/>
</dbReference>
<feature type="domain" description="Histidine kinase" evidence="3">
    <location>
        <begin position="331"/>
        <end position="534"/>
    </location>
</feature>
<dbReference type="InterPro" id="IPR036890">
    <property type="entry name" value="HATPase_C_sf"/>
</dbReference>
<keyword evidence="6" id="KW-0418">Kinase</keyword>
<organism evidence="6">
    <name type="scientific">Haloferax sp. CBA1149</name>
    <dbReference type="NCBI Taxonomy" id="2650753"/>
    <lineage>
        <taxon>Archaea</taxon>
        <taxon>Methanobacteriati</taxon>
        <taxon>Methanobacteriota</taxon>
        <taxon>Stenosarchaea group</taxon>
        <taxon>Halobacteria</taxon>
        <taxon>Halobacteriales</taxon>
        <taxon>Haloferacaceae</taxon>
        <taxon>Haloferax</taxon>
    </lineage>
</organism>
<dbReference type="PANTHER" id="PTHR44757:SF2">
    <property type="entry name" value="BIOFILM ARCHITECTURE MAINTENANCE PROTEIN MBAA"/>
    <property type="match status" value="1"/>
</dbReference>
<keyword evidence="6" id="KW-0808">Transferase</keyword>
<protein>
    <submittedName>
        <fullName evidence="6">PAS domain-containing sensor histidine kinase</fullName>
    </submittedName>
</protein>